<dbReference type="Proteomes" id="UP000242770">
    <property type="component" value="Unassembled WGS sequence"/>
</dbReference>
<name>A0A0F7RUH0_9BASI</name>
<dbReference type="EMBL" id="CCFA01002079">
    <property type="protein sequence ID" value="CDS00140.1"/>
    <property type="molecule type" value="Genomic_DNA"/>
</dbReference>
<gene>
    <name evidence="2" type="primary">SSCI36650.1</name>
</gene>
<sequence length="236" mass="26222">MHTSLILHNREVRRLVLVRVQSWFEANASRSIYAISPRFDTRNLETYARVPKDLVLHLIRFRCNTLVTALSEGSVAAPLNREHLLLECPLLEQQRSTVQAFLPEDATRSLPVLLQGGRYPDASRQSGYLAAHLTFLEDANQIIVDANHRAGTFDNLPLSQPEPPPRWNDGQDPRVPVARSGALPDDVVDDEQTNRDAADRIVLQRRIADAAVGAEGQGEALVFDDSNDSVIFLGGD</sequence>
<evidence type="ECO:0000313" key="2">
    <source>
        <dbReference type="EMBL" id="CDS00140.1"/>
    </source>
</evidence>
<protein>
    <submittedName>
        <fullName evidence="2">Uncharacterized protein</fullName>
    </submittedName>
</protein>
<reference evidence="3" key="1">
    <citation type="submission" date="2014-06" db="EMBL/GenBank/DDBJ databases">
        <authorList>
            <person name="Berkman P.J."/>
        </authorList>
    </citation>
    <scope>NUCLEOTIDE SEQUENCE [LARGE SCALE GENOMIC DNA]</scope>
</reference>
<evidence type="ECO:0000313" key="3">
    <source>
        <dbReference type="Proteomes" id="UP000242770"/>
    </source>
</evidence>
<proteinExistence type="predicted"/>
<dbReference type="AlphaFoldDB" id="A0A0F7RUH0"/>
<feature type="region of interest" description="Disordered" evidence="1">
    <location>
        <begin position="154"/>
        <end position="173"/>
    </location>
</feature>
<evidence type="ECO:0000256" key="1">
    <source>
        <dbReference type="SAM" id="MobiDB-lite"/>
    </source>
</evidence>
<organism evidence="2 3">
    <name type="scientific">Sporisorium scitamineum</name>
    <dbReference type="NCBI Taxonomy" id="49012"/>
    <lineage>
        <taxon>Eukaryota</taxon>
        <taxon>Fungi</taxon>
        <taxon>Dikarya</taxon>
        <taxon>Basidiomycota</taxon>
        <taxon>Ustilaginomycotina</taxon>
        <taxon>Ustilaginomycetes</taxon>
        <taxon>Ustilaginales</taxon>
        <taxon>Ustilaginaceae</taxon>
        <taxon>Sporisorium</taxon>
    </lineage>
</organism>
<accession>A0A0F7RUH0</accession>
<keyword evidence="3" id="KW-1185">Reference proteome</keyword>